<sequence>MSPSIRRLADRLDVQVACFNVIYHLVDDLKMRLSACLPDETELKLVAEGRVLKEFLISDRDSDLSEDKSGSWARAS</sequence>
<keyword evidence="1" id="KW-1185">Reference proteome</keyword>
<reference evidence="2" key="1">
    <citation type="submission" date="2022-11" db="UniProtKB">
        <authorList>
            <consortium name="WormBaseParasite"/>
        </authorList>
    </citation>
    <scope>IDENTIFICATION</scope>
</reference>
<accession>A0A914RFT6</accession>
<evidence type="ECO:0000313" key="2">
    <source>
        <dbReference type="WBParaSite" id="PEQ_0000056801-mRNA-1"/>
    </source>
</evidence>
<dbReference type="Proteomes" id="UP000887564">
    <property type="component" value="Unplaced"/>
</dbReference>
<dbReference type="AlphaFoldDB" id="A0A914RFT6"/>
<dbReference type="InterPro" id="IPR036925">
    <property type="entry name" value="TIF_IF2_dom3_sf"/>
</dbReference>
<dbReference type="Gene3D" id="3.40.50.10050">
    <property type="entry name" value="Translation initiation factor IF- 2, domain 3"/>
    <property type="match status" value="1"/>
</dbReference>
<proteinExistence type="predicted"/>
<protein>
    <submittedName>
        <fullName evidence="2">Ubiquitin-like domain-containing protein</fullName>
    </submittedName>
</protein>
<dbReference type="SUPFAM" id="SSF52156">
    <property type="entry name" value="Initiation factor IF2/eIF5b, domain 3"/>
    <property type="match status" value="1"/>
</dbReference>
<organism evidence="1 2">
    <name type="scientific">Parascaris equorum</name>
    <name type="common">Equine roundworm</name>
    <dbReference type="NCBI Taxonomy" id="6256"/>
    <lineage>
        <taxon>Eukaryota</taxon>
        <taxon>Metazoa</taxon>
        <taxon>Ecdysozoa</taxon>
        <taxon>Nematoda</taxon>
        <taxon>Chromadorea</taxon>
        <taxon>Rhabditida</taxon>
        <taxon>Spirurina</taxon>
        <taxon>Ascaridomorpha</taxon>
        <taxon>Ascaridoidea</taxon>
        <taxon>Ascarididae</taxon>
        <taxon>Parascaris</taxon>
    </lineage>
</organism>
<name>A0A914RFT6_PAREQ</name>
<evidence type="ECO:0000313" key="1">
    <source>
        <dbReference type="Proteomes" id="UP000887564"/>
    </source>
</evidence>
<dbReference type="WBParaSite" id="PEQ_0000056801-mRNA-1">
    <property type="protein sequence ID" value="PEQ_0000056801-mRNA-1"/>
    <property type="gene ID" value="PEQ_0000056801"/>
</dbReference>